<gene>
    <name evidence="11" type="ORF">ESB00_16850</name>
</gene>
<feature type="compositionally biased region" description="Pro residues" evidence="8">
    <location>
        <begin position="51"/>
        <end position="60"/>
    </location>
</feature>
<evidence type="ECO:0000256" key="8">
    <source>
        <dbReference type="SAM" id="MobiDB-lite"/>
    </source>
</evidence>
<dbReference type="InterPro" id="IPR013738">
    <property type="entry name" value="Beta_galactosidase_Trimer"/>
</dbReference>
<dbReference type="EC" id="3.2.1.23" evidence="3"/>
<organism evidence="11 12">
    <name type="scientific">Oleiharenicola lentus</name>
    <dbReference type="NCBI Taxonomy" id="2508720"/>
    <lineage>
        <taxon>Bacteria</taxon>
        <taxon>Pseudomonadati</taxon>
        <taxon>Verrucomicrobiota</taxon>
        <taxon>Opitutia</taxon>
        <taxon>Opitutales</taxon>
        <taxon>Opitutaceae</taxon>
        <taxon>Oleiharenicola</taxon>
    </lineage>
</organism>
<comment type="catalytic activity">
    <reaction evidence="1">
        <text>Hydrolysis of terminal non-reducing beta-D-galactose residues in beta-D-galactosides.</text>
        <dbReference type="EC" id="3.2.1.23"/>
    </reaction>
</comment>
<dbReference type="InterPro" id="IPR017853">
    <property type="entry name" value="GH"/>
</dbReference>
<evidence type="ECO:0000259" key="9">
    <source>
        <dbReference type="Pfam" id="PF02449"/>
    </source>
</evidence>
<evidence type="ECO:0000313" key="11">
    <source>
        <dbReference type="EMBL" id="RXK53362.1"/>
    </source>
</evidence>
<evidence type="ECO:0000256" key="3">
    <source>
        <dbReference type="ARBA" id="ARBA00012756"/>
    </source>
</evidence>
<comment type="caution">
    <text evidence="11">The sequence shown here is derived from an EMBL/GenBank/DDBJ whole genome shotgun (WGS) entry which is preliminary data.</text>
</comment>
<keyword evidence="4" id="KW-0479">Metal-binding</keyword>
<evidence type="ECO:0000256" key="1">
    <source>
        <dbReference type="ARBA" id="ARBA00001412"/>
    </source>
</evidence>
<dbReference type="Proteomes" id="UP000290218">
    <property type="component" value="Unassembled WGS sequence"/>
</dbReference>
<keyword evidence="12" id="KW-1185">Reference proteome</keyword>
<comment type="similarity">
    <text evidence="2">Belongs to the glycosyl hydrolase 42 family.</text>
</comment>
<dbReference type="Gene3D" id="3.40.50.880">
    <property type="match status" value="1"/>
</dbReference>
<evidence type="ECO:0000256" key="4">
    <source>
        <dbReference type="ARBA" id="ARBA00022723"/>
    </source>
</evidence>
<evidence type="ECO:0000256" key="5">
    <source>
        <dbReference type="ARBA" id="ARBA00022801"/>
    </source>
</evidence>
<dbReference type="OrthoDB" id="174647at2"/>
<feature type="domain" description="Glycoside hydrolase family 42 N-terminal" evidence="9">
    <location>
        <begin position="152"/>
        <end position="456"/>
    </location>
</feature>
<dbReference type="GO" id="GO:0046872">
    <property type="term" value="F:metal ion binding"/>
    <property type="evidence" value="ECO:0007669"/>
    <property type="project" value="UniProtKB-KW"/>
</dbReference>
<name>A0A4Q1C4N5_9BACT</name>
<dbReference type="Pfam" id="PF08532">
    <property type="entry name" value="Glyco_hydro_42M"/>
    <property type="match status" value="1"/>
</dbReference>
<protein>
    <recommendedName>
        <fullName evidence="3">beta-galactosidase</fullName>
        <ecNumber evidence="3">3.2.1.23</ecNumber>
    </recommendedName>
</protein>
<dbReference type="InterPro" id="IPR029062">
    <property type="entry name" value="Class_I_gatase-like"/>
</dbReference>
<feature type="region of interest" description="Disordered" evidence="8">
    <location>
        <begin position="1"/>
        <end position="61"/>
    </location>
</feature>
<dbReference type="EMBL" id="SDHX01000002">
    <property type="protein sequence ID" value="RXK53362.1"/>
    <property type="molecule type" value="Genomic_DNA"/>
</dbReference>
<dbReference type="GO" id="GO:0004565">
    <property type="term" value="F:beta-galactosidase activity"/>
    <property type="evidence" value="ECO:0007669"/>
    <property type="project" value="UniProtKB-EC"/>
</dbReference>
<dbReference type="GO" id="GO:0005975">
    <property type="term" value="P:carbohydrate metabolic process"/>
    <property type="evidence" value="ECO:0007669"/>
    <property type="project" value="InterPro"/>
</dbReference>
<feature type="domain" description="Beta-galactosidase trimerisation" evidence="10">
    <location>
        <begin position="487"/>
        <end position="664"/>
    </location>
</feature>
<sequence length="775" mass="87056">MTNWPHRARPGSTACRPTTRLAPRLGPPSSRAPPNRRSRPAERPCRMHPNPSDPSAPPPRPWHDGSILLGTVYNVFHSEYATDEEFFARVDTDLAAIRAANIRHLLVFPLSQWDHATRRLKWERTDYLVRKIEEAGLKFVPLLLKEEQCGHYFPPWQFETLPEIRQQHHVPGPNRNNREHVDFIHPEVFPLLEDYFRAVIGRYGRSPALAFYNIWNEPHYSHQSPHVVARFGDWLQKKYGTLAELNRAWGDDFTAWEQVTPFLADDWDSSMPSIDWGLFRNELNGVILGELRAMLHRYDRSRAINANPVGTPWSNFGDFGGYNTDNWQFTAHEEFAGLSYYPDALDRPHREQPFPLWWHNLTFAVTRSAAGPKPYILTELYTNGKSGLTLGGWLDRATVWQLAWTALANDCKGLFYWKWQPFARGRQALGRGLTTMDGTLAPRGEAVRELGAVLAQWGDTLMAARLETRPVGVLLDMNGLLKCLEQNPQRGLRHFLYQSNAGLFRALDEDNHGVDFLRTDRPLDLAQLRAYRVLFLPFQIVLRRSLAPLLREYVAAGGCLVADCMTASLDELDFAYATQPGAGLDEVFGARRLDWVAEEKSHRVIWSRESGPTHFTAAVYREILQPAPGAEVLATFADTGTPAAVRHRHGLGQTLLLGFALGGTLHTDPGSPLRSLLHGWLRPLLGPAAFTWAGAGAPPMIRRHERGRDQVFYLINPAATTVEGTLSVPVTGAVTVETLVGPKACSVQPADGTSSLRLHVRLEPAGVLVLLLHPA</sequence>
<dbReference type="InterPro" id="IPR013529">
    <property type="entry name" value="Glyco_hydro_42_N"/>
</dbReference>
<evidence type="ECO:0000256" key="6">
    <source>
        <dbReference type="ARBA" id="ARBA00022833"/>
    </source>
</evidence>
<reference evidence="11 12" key="1">
    <citation type="submission" date="2019-01" db="EMBL/GenBank/DDBJ databases">
        <title>Lacunisphaera sp. strain TWA-58.</title>
        <authorList>
            <person name="Chen W.-M."/>
        </authorList>
    </citation>
    <scope>NUCLEOTIDE SEQUENCE [LARGE SCALE GENOMIC DNA]</scope>
    <source>
        <strain evidence="11 12">TWA-58</strain>
    </source>
</reference>
<dbReference type="PANTHER" id="PTHR36447">
    <property type="entry name" value="BETA-GALACTOSIDASE GANA"/>
    <property type="match status" value="1"/>
</dbReference>
<keyword evidence="5" id="KW-0378">Hydrolase</keyword>
<dbReference type="SUPFAM" id="SSF51445">
    <property type="entry name" value="(Trans)glycosidases"/>
    <property type="match status" value="1"/>
</dbReference>
<dbReference type="PANTHER" id="PTHR36447:SF2">
    <property type="entry name" value="BETA-GALACTOSIDASE YESZ"/>
    <property type="match status" value="1"/>
</dbReference>
<dbReference type="SUPFAM" id="SSF52317">
    <property type="entry name" value="Class I glutamine amidotransferase-like"/>
    <property type="match status" value="1"/>
</dbReference>
<dbReference type="GO" id="GO:0009341">
    <property type="term" value="C:beta-galactosidase complex"/>
    <property type="evidence" value="ECO:0007669"/>
    <property type="project" value="InterPro"/>
</dbReference>
<evidence type="ECO:0000256" key="2">
    <source>
        <dbReference type="ARBA" id="ARBA00005940"/>
    </source>
</evidence>
<accession>A0A4Q1C4N5</accession>
<keyword evidence="6" id="KW-0862">Zinc</keyword>
<dbReference type="Pfam" id="PF02449">
    <property type="entry name" value="Glyco_hydro_42"/>
    <property type="match status" value="1"/>
</dbReference>
<proteinExistence type="inferred from homology"/>
<dbReference type="Gene3D" id="3.20.20.80">
    <property type="entry name" value="Glycosidases"/>
    <property type="match status" value="1"/>
</dbReference>
<dbReference type="InterPro" id="IPR003476">
    <property type="entry name" value="Glyco_hydro_42"/>
</dbReference>
<evidence type="ECO:0000256" key="7">
    <source>
        <dbReference type="ARBA" id="ARBA00023295"/>
    </source>
</evidence>
<evidence type="ECO:0000313" key="12">
    <source>
        <dbReference type="Proteomes" id="UP000290218"/>
    </source>
</evidence>
<dbReference type="AlphaFoldDB" id="A0A4Q1C4N5"/>
<evidence type="ECO:0000259" key="10">
    <source>
        <dbReference type="Pfam" id="PF08532"/>
    </source>
</evidence>
<keyword evidence="7" id="KW-0326">Glycosidase</keyword>
<dbReference type="CDD" id="cd03143">
    <property type="entry name" value="A4_beta-galactosidase_middle_domain"/>
    <property type="match status" value="1"/>
</dbReference>